<reference evidence="1 2" key="1">
    <citation type="submission" date="2017-12" db="EMBL/GenBank/DDBJ databases">
        <title>Comparative genomics of Botrytis spp.</title>
        <authorList>
            <person name="Valero-Jimenez C.A."/>
            <person name="Tapia P."/>
            <person name="Veloso J."/>
            <person name="Silva-Moreno E."/>
            <person name="Staats M."/>
            <person name="Valdes J.H."/>
            <person name="Van Kan J.A.L."/>
        </authorList>
    </citation>
    <scope>NUCLEOTIDE SEQUENCE [LARGE SCALE GENOMIC DNA]</scope>
    <source>
        <strain evidence="1 2">Bh0001</strain>
    </source>
</reference>
<evidence type="ECO:0000313" key="2">
    <source>
        <dbReference type="Proteomes" id="UP000297814"/>
    </source>
</evidence>
<evidence type="ECO:0000313" key="1">
    <source>
        <dbReference type="EMBL" id="TGO32916.1"/>
    </source>
</evidence>
<gene>
    <name evidence="1" type="ORF">BHYA_0279g00080</name>
</gene>
<dbReference type="AlphaFoldDB" id="A0A4Z1G7L1"/>
<organism evidence="1 2">
    <name type="scientific">Botrytis hyacinthi</name>
    <dbReference type="NCBI Taxonomy" id="278943"/>
    <lineage>
        <taxon>Eukaryota</taxon>
        <taxon>Fungi</taxon>
        <taxon>Dikarya</taxon>
        <taxon>Ascomycota</taxon>
        <taxon>Pezizomycotina</taxon>
        <taxon>Leotiomycetes</taxon>
        <taxon>Helotiales</taxon>
        <taxon>Sclerotiniaceae</taxon>
        <taxon>Botrytis</taxon>
    </lineage>
</organism>
<comment type="caution">
    <text evidence="1">The sequence shown here is derived from an EMBL/GenBank/DDBJ whole genome shotgun (WGS) entry which is preliminary data.</text>
</comment>
<dbReference type="EMBL" id="PQXK01000279">
    <property type="protein sequence ID" value="TGO32916.1"/>
    <property type="molecule type" value="Genomic_DNA"/>
</dbReference>
<accession>A0A4Z1G7L1</accession>
<proteinExistence type="predicted"/>
<name>A0A4Z1G7L1_9HELO</name>
<dbReference type="Proteomes" id="UP000297814">
    <property type="component" value="Unassembled WGS sequence"/>
</dbReference>
<keyword evidence="2" id="KW-1185">Reference proteome</keyword>
<sequence>MERKTDRHSKSDPINVSTRYETTLSAKTLSILIAKNYCKPIGQWTNGPLQRQVEDRYYTLPGVLAKTRRVHERRKSQNTVTTQVAVKQLQNQYKRGRHGTAAAATHYGGQVSSVKFDCFAALAEQNWIMEVGNFPALIDEYIFWKHK</sequence>
<protein>
    <submittedName>
        <fullName evidence="1">Uncharacterized protein</fullName>
    </submittedName>
</protein>